<dbReference type="GO" id="GO:0008270">
    <property type="term" value="F:zinc ion binding"/>
    <property type="evidence" value="ECO:0007669"/>
    <property type="project" value="InterPro"/>
</dbReference>
<evidence type="ECO:0000256" key="1">
    <source>
        <dbReference type="ARBA" id="ARBA00004299"/>
    </source>
</evidence>
<evidence type="ECO:0000259" key="11">
    <source>
        <dbReference type="Pfam" id="PF04815"/>
    </source>
</evidence>
<dbReference type="SUPFAM" id="SSF81811">
    <property type="entry name" value="Helical domain of Sec23/24"/>
    <property type="match status" value="1"/>
</dbReference>
<feature type="domain" description="Sec23/Sec24 trunk" evidence="10">
    <location>
        <begin position="459"/>
        <end position="700"/>
    </location>
</feature>
<keyword evidence="4" id="KW-0813">Transport</keyword>
<evidence type="ECO:0000259" key="12">
    <source>
        <dbReference type="Pfam" id="PF08033"/>
    </source>
</evidence>
<dbReference type="GO" id="GO:0006886">
    <property type="term" value="P:intracellular protein transport"/>
    <property type="evidence" value="ECO:0007669"/>
    <property type="project" value="InterPro"/>
</dbReference>
<dbReference type="SUPFAM" id="SSF82754">
    <property type="entry name" value="C-terminal, gelsolin-like domain of Sec23/24"/>
    <property type="match status" value="1"/>
</dbReference>
<keyword evidence="13" id="KW-1185">Reference proteome</keyword>
<dbReference type="InterPro" id="IPR029006">
    <property type="entry name" value="ADF-H/Gelsolin-like_dom_sf"/>
</dbReference>
<dbReference type="FunFam" id="3.40.50.410:FF:000020">
    <property type="entry name" value="protein transport protein Sec24D isoform X1"/>
    <property type="match status" value="1"/>
</dbReference>
<evidence type="ECO:0000256" key="7">
    <source>
        <dbReference type="SAM" id="MobiDB-lite"/>
    </source>
</evidence>
<dbReference type="InterPro" id="IPR007123">
    <property type="entry name" value="Gelsolin-like_dom"/>
</dbReference>
<dbReference type="InterPro" id="IPR006895">
    <property type="entry name" value="Znf_Sec23_Sec24"/>
</dbReference>
<dbReference type="GO" id="GO:0090110">
    <property type="term" value="P:COPII-coated vesicle cargo loading"/>
    <property type="evidence" value="ECO:0007669"/>
    <property type="project" value="TreeGrafter"/>
</dbReference>
<evidence type="ECO:0000313" key="14">
    <source>
        <dbReference type="WBParaSite" id="MBELARI_LOCUS4541"/>
    </source>
</evidence>
<dbReference type="Gene3D" id="1.20.120.730">
    <property type="entry name" value="Sec23/Sec24 helical domain"/>
    <property type="match status" value="1"/>
</dbReference>
<dbReference type="GO" id="GO:0005789">
    <property type="term" value="C:endoplasmic reticulum membrane"/>
    <property type="evidence" value="ECO:0007669"/>
    <property type="project" value="UniProtKB-SubCell"/>
</dbReference>
<dbReference type="Pfam" id="PF04815">
    <property type="entry name" value="Sec23_helical"/>
    <property type="match status" value="1"/>
</dbReference>
<evidence type="ECO:0000259" key="10">
    <source>
        <dbReference type="Pfam" id="PF04811"/>
    </source>
</evidence>
<feature type="domain" description="Sec23/Sec24 beta-sandwich" evidence="12">
    <location>
        <begin position="706"/>
        <end position="789"/>
    </location>
</feature>
<dbReference type="PANTHER" id="PTHR13803:SF4">
    <property type="entry name" value="SECRETORY 24CD, ISOFORM C"/>
    <property type="match status" value="1"/>
</dbReference>
<dbReference type="GO" id="GO:0000149">
    <property type="term" value="F:SNARE binding"/>
    <property type="evidence" value="ECO:0007669"/>
    <property type="project" value="TreeGrafter"/>
</dbReference>
<dbReference type="InterPro" id="IPR036174">
    <property type="entry name" value="Znf_Sec23_Sec24_sf"/>
</dbReference>
<feature type="compositionally biased region" description="Polar residues" evidence="7">
    <location>
        <begin position="70"/>
        <end position="107"/>
    </location>
</feature>
<dbReference type="GO" id="GO:0030127">
    <property type="term" value="C:COPII vesicle coat"/>
    <property type="evidence" value="ECO:0007669"/>
    <property type="project" value="InterPro"/>
</dbReference>
<dbReference type="Proteomes" id="UP000887575">
    <property type="component" value="Unassembled WGS sequence"/>
</dbReference>
<accession>A0AAF3FEV4</accession>
<dbReference type="SUPFAM" id="SSF82919">
    <property type="entry name" value="Zn-finger domain of Sec23/24"/>
    <property type="match status" value="1"/>
</dbReference>
<dbReference type="Gene3D" id="3.40.50.410">
    <property type="entry name" value="von Willebrand factor, type A domain"/>
    <property type="match status" value="1"/>
</dbReference>
<evidence type="ECO:0000256" key="5">
    <source>
        <dbReference type="ARBA" id="ARBA00022927"/>
    </source>
</evidence>
<feature type="domain" description="Zinc finger Sec23/Sec24-type" evidence="9">
    <location>
        <begin position="382"/>
        <end position="420"/>
    </location>
</feature>
<evidence type="ECO:0000259" key="8">
    <source>
        <dbReference type="Pfam" id="PF00626"/>
    </source>
</evidence>
<dbReference type="AlphaFoldDB" id="A0AAF3FEV4"/>
<dbReference type="InterPro" id="IPR012990">
    <property type="entry name" value="Beta-sandwich_Sec23_24"/>
</dbReference>
<evidence type="ECO:0000259" key="9">
    <source>
        <dbReference type="Pfam" id="PF04810"/>
    </source>
</evidence>
<dbReference type="InterPro" id="IPR050550">
    <property type="entry name" value="SEC23_SEC24_subfamily"/>
</dbReference>
<dbReference type="Gene3D" id="2.60.40.1670">
    <property type="entry name" value="beta-sandwich domain of Sec23/24"/>
    <property type="match status" value="1"/>
</dbReference>
<dbReference type="GO" id="GO:0070971">
    <property type="term" value="C:endoplasmic reticulum exit site"/>
    <property type="evidence" value="ECO:0007669"/>
    <property type="project" value="TreeGrafter"/>
</dbReference>
<dbReference type="PANTHER" id="PTHR13803">
    <property type="entry name" value="SEC24-RELATED PROTEIN"/>
    <property type="match status" value="1"/>
</dbReference>
<dbReference type="Pfam" id="PF00626">
    <property type="entry name" value="Gelsolin"/>
    <property type="match status" value="1"/>
</dbReference>
<sequence length="1056" mass="114449">MNMAPKQFIQPQAINPTFPTQSSQMPNLMPMTANTAPGFQHNLGQPGMPPGPQPPQNQTMPQVSMPNPAPQTAQYGAQPSYPNVSAAQPISGTSSPFQPVVPTQSGHPSVAPGFSNVPTSGAPNMGPSMGPPRPPNMTPTSNFSGMPAPHGMQPPGPPGMMASSGAPSMPGMAPPGMPGMAQPGMPGMPGMGPPGMPGMAPPGMPGMAQPGMPGMGPPGMAQPGMPGMGPPGMTQPGMPGMGPPGMPGMAPPGMPGAAAPYPGAPGAGAYPGGMPQQPQQKLNAKLMPSAVQVREEDAVRAGLFPTGFPHAEHPPLVTTEFYAQDQGNVNPRFMRSTMYVAPQSGDILKHSQLPLAVAISPFAALDERERPPPVVDLGPQGPIRCQRCKAYMCPFMEFQDGGRRFRCPYCHATTPVEDAYFAHLDHTGRRTDIEYRPELLCGAYEFVATKQYCKNGIAPKEPAFIFMIDVSYNSVTSGMLQVLCKNLEATLMRLPKEHSQQSSSIRVGIATFDQAIHFFDLSSNTPNMMVVGDISEVFVPCVDGLLVPFEEGFHAIRAVLEEIPKLYAHTRVTEGILGPAVQAGLDALKCADRAGKIFIFSTSLPTLEAPGKLKNRDDRKLLGTEKEKAVLLPQCEFYTKLGEQCVKGGCTVDVFLFPNSYIDVATIGQLTAVTGGSLYKYQYFDAQKDSQRFLSDLSHDVSRQIAFDCMVRVRSSAGIRPVKFYGSFFMENTTDMEIASIDQDKAFFVELKHDDKLSDPLAVIQAAVLYTSVSGQRRLRILNMCLPVTTDYNHIFRVADQDVLATYLFKNGVEINREKGQKEVREQLTNRVAKILAAYREKCSSEAALGQLILPETLKVLPCLVNSILKHDAIAAGSEMTVDDKAWLIEAVRGMKVEDAVQLLYPRMVAVSQLVIDDPAEIVTLPPQVRASIEFMENDKAYVIDTGICLFIWIGLGVAAEWVQEVFGAQAVTMIDTENHVIPEKDNTRSRALRRIIELVNKGSSRSRKLFIIREKDALEGWMKKFLVEDKPGGSSGMSYVDYLCLVHREIRNLLS</sequence>
<dbReference type="Gene3D" id="2.30.30.380">
    <property type="entry name" value="Zn-finger domain of Sec23/24"/>
    <property type="match status" value="1"/>
</dbReference>
<evidence type="ECO:0000256" key="3">
    <source>
        <dbReference type="ARBA" id="ARBA00008334"/>
    </source>
</evidence>
<name>A0AAF3FEV4_9BILA</name>
<feature type="compositionally biased region" description="Polar residues" evidence="7">
    <location>
        <begin position="9"/>
        <end position="20"/>
    </location>
</feature>
<feature type="region of interest" description="Disordered" evidence="7">
    <location>
        <begin position="35"/>
        <end position="183"/>
    </location>
</feature>
<reference evidence="14" key="1">
    <citation type="submission" date="2024-02" db="UniProtKB">
        <authorList>
            <consortium name="WormBaseParasite"/>
        </authorList>
    </citation>
    <scope>IDENTIFICATION</scope>
</reference>
<proteinExistence type="inferred from homology"/>
<dbReference type="WBParaSite" id="MBELARI_LOCUS4541">
    <property type="protein sequence ID" value="MBELARI_LOCUS4541"/>
    <property type="gene ID" value="MBELARI_LOCUS4541"/>
</dbReference>
<dbReference type="Pfam" id="PF04810">
    <property type="entry name" value="zf-Sec23_Sec24"/>
    <property type="match status" value="1"/>
</dbReference>
<dbReference type="SUPFAM" id="SSF81995">
    <property type="entry name" value="beta-sandwich domain of Sec23/24"/>
    <property type="match status" value="1"/>
</dbReference>
<feature type="domain" description="Sec23/Sec24 helical" evidence="11">
    <location>
        <begin position="800"/>
        <end position="901"/>
    </location>
</feature>
<feature type="compositionally biased region" description="Low complexity" evidence="7">
    <location>
        <begin position="159"/>
        <end position="171"/>
    </location>
</feature>
<dbReference type="Pfam" id="PF04811">
    <property type="entry name" value="Sec23_trunk"/>
    <property type="match status" value="1"/>
</dbReference>
<comment type="subcellular location">
    <subcellularLocation>
        <location evidence="1">Cytoplasmic vesicle</location>
        <location evidence="1">COPII-coated vesicle membrane</location>
        <topology evidence="1">Peripheral membrane protein</topology>
        <orientation evidence="1">Cytoplasmic side</orientation>
    </subcellularLocation>
    <subcellularLocation>
        <location evidence="2">Endoplasmic reticulum membrane</location>
        <topology evidence="2">Peripheral membrane protein</topology>
        <orientation evidence="2">Cytoplasmic side</orientation>
    </subcellularLocation>
</comment>
<dbReference type="SUPFAM" id="SSF53300">
    <property type="entry name" value="vWA-like"/>
    <property type="match status" value="1"/>
</dbReference>
<dbReference type="InterPro" id="IPR006896">
    <property type="entry name" value="Sec23/24_trunk_dom"/>
</dbReference>
<dbReference type="Gene3D" id="3.40.20.10">
    <property type="entry name" value="Severin"/>
    <property type="match status" value="1"/>
</dbReference>
<dbReference type="InterPro" id="IPR036465">
    <property type="entry name" value="vWFA_dom_sf"/>
</dbReference>
<dbReference type="InterPro" id="IPR036175">
    <property type="entry name" value="Sec23/24_helical_dom_sf"/>
</dbReference>
<dbReference type="InterPro" id="IPR036180">
    <property type="entry name" value="Gelsolin-like_dom_sf"/>
</dbReference>
<dbReference type="Pfam" id="PF08033">
    <property type="entry name" value="Sec23_BS"/>
    <property type="match status" value="1"/>
</dbReference>
<dbReference type="CDD" id="cd01479">
    <property type="entry name" value="Sec24-like"/>
    <property type="match status" value="1"/>
</dbReference>
<dbReference type="InterPro" id="IPR006900">
    <property type="entry name" value="Sec23/24_helical_dom"/>
</dbReference>
<dbReference type="InterPro" id="IPR041742">
    <property type="entry name" value="Sec24-like_trunk_dom"/>
</dbReference>
<evidence type="ECO:0000313" key="13">
    <source>
        <dbReference type="Proteomes" id="UP000887575"/>
    </source>
</evidence>
<keyword evidence="5" id="KW-0653">Protein transport</keyword>
<feature type="region of interest" description="Disordered" evidence="7">
    <location>
        <begin position="1"/>
        <end position="20"/>
    </location>
</feature>
<evidence type="ECO:0000256" key="6">
    <source>
        <dbReference type="ARBA" id="ARBA00023329"/>
    </source>
</evidence>
<evidence type="ECO:0000256" key="4">
    <source>
        <dbReference type="ARBA" id="ARBA00022448"/>
    </source>
</evidence>
<feature type="domain" description="Gelsolin-like" evidence="8">
    <location>
        <begin position="924"/>
        <end position="996"/>
    </location>
</feature>
<comment type="similarity">
    <text evidence="3">Belongs to the SEC23/SEC24 family. SEC24 subfamily.</text>
</comment>
<keyword evidence="6" id="KW-0968">Cytoplasmic vesicle</keyword>
<organism evidence="13 14">
    <name type="scientific">Mesorhabditis belari</name>
    <dbReference type="NCBI Taxonomy" id="2138241"/>
    <lineage>
        <taxon>Eukaryota</taxon>
        <taxon>Metazoa</taxon>
        <taxon>Ecdysozoa</taxon>
        <taxon>Nematoda</taxon>
        <taxon>Chromadorea</taxon>
        <taxon>Rhabditida</taxon>
        <taxon>Rhabditina</taxon>
        <taxon>Rhabditomorpha</taxon>
        <taxon>Rhabditoidea</taxon>
        <taxon>Rhabditidae</taxon>
        <taxon>Mesorhabditinae</taxon>
        <taxon>Mesorhabditis</taxon>
    </lineage>
</organism>
<evidence type="ECO:0000256" key="2">
    <source>
        <dbReference type="ARBA" id="ARBA00004397"/>
    </source>
</evidence>
<protein>
    <submittedName>
        <fullName evidence="14">Uncharacterized protein</fullName>
    </submittedName>
</protein>